<organism evidence="8 9">
    <name type="scientific">Penicillium antarcticum</name>
    <dbReference type="NCBI Taxonomy" id="416450"/>
    <lineage>
        <taxon>Eukaryota</taxon>
        <taxon>Fungi</taxon>
        <taxon>Dikarya</taxon>
        <taxon>Ascomycota</taxon>
        <taxon>Pezizomycotina</taxon>
        <taxon>Eurotiomycetes</taxon>
        <taxon>Eurotiomycetidae</taxon>
        <taxon>Eurotiales</taxon>
        <taxon>Aspergillaceae</taxon>
        <taxon>Penicillium</taxon>
    </lineage>
</organism>
<evidence type="ECO:0000313" key="9">
    <source>
        <dbReference type="Proteomes" id="UP000191672"/>
    </source>
</evidence>
<dbReference type="AlphaFoldDB" id="A0A1V6Q8V1"/>
<evidence type="ECO:0000256" key="7">
    <source>
        <dbReference type="SAM" id="Phobius"/>
    </source>
</evidence>
<dbReference type="PANTHER" id="PTHR31394">
    <property type="entry name" value="TRANSMEMBRANE PROTEIN 199"/>
    <property type="match status" value="1"/>
</dbReference>
<sequence>MVNLLTTTRILAALEQVPASQREQLNLPATLANGPIAHEQLIRLSRYLQSNREPEEKDTEATTSPSILNSLLRGTKVYVPPPPPKPEPTPEYVASKAALQARADQIAYNRLLNPTAEQTPEHHDPYHASDPSNPNSAEYQDTLTPSLVINIFLSVVITGFSVYWALTKFATPDILYEGFAAWTAGSGKSVGGGGGGERQGISEAVRVLIAFFAALAVAVAEAFLC</sequence>
<accession>A0A1V6Q8V1</accession>
<name>A0A1V6Q8V1_9EURO</name>
<evidence type="ECO:0000256" key="6">
    <source>
        <dbReference type="SAM" id="MobiDB-lite"/>
    </source>
</evidence>
<keyword evidence="5 7" id="KW-0472">Membrane</keyword>
<dbReference type="GO" id="GO:0070072">
    <property type="term" value="P:vacuolar proton-transporting V-type ATPase complex assembly"/>
    <property type="evidence" value="ECO:0007669"/>
    <property type="project" value="InterPro"/>
</dbReference>
<dbReference type="Pfam" id="PF11712">
    <property type="entry name" value="Vma12"/>
    <property type="match status" value="1"/>
</dbReference>
<feature type="transmembrane region" description="Helical" evidence="7">
    <location>
        <begin position="204"/>
        <end position="224"/>
    </location>
</feature>
<reference evidence="9" key="1">
    <citation type="journal article" date="2017" name="Nat. Microbiol.">
        <title>Global analysis of biosynthetic gene clusters reveals vast potential of secondary metabolite production in Penicillium species.</title>
        <authorList>
            <person name="Nielsen J.C."/>
            <person name="Grijseels S."/>
            <person name="Prigent S."/>
            <person name="Ji B."/>
            <person name="Dainat J."/>
            <person name="Nielsen K.F."/>
            <person name="Frisvad J.C."/>
            <person name="Workman M."/>
            <person name="Nielsen J."/>
        </authorList>
    </citation>
    <scope>NUCLEOTIDE SEQUENCE [LARGE SCALE GENOMIC DNA]</scope>
    <source>
        <strain evidence="9">IBT 31811</strain>
    </source>
</reference>
<comment type="caution">
    <text evidence="8">The sequence shown here is derived from an EMBL/GenBank/DDBJ whole genome shotgun (WGS) entry which is preliminary data.</text>
</comment>
<keyword evidence="3" id="KW-0256">Endoplasmic reticulum</keyword>
<comment type="subcellular location">
    <subcellularLocation>
        <location evidence="1">Endoplasmic reticulum membrane</location>
        <topology evidence="1">Multi-pass membrane protein</topology>
    </subcellularLocation>
</comment>
<dbReference type="InterPro" id="IPR021013">
    <property type="entry name" value="ATPase_Vma12"/>
</dbReference>
<dbReference type="GO" id="GO:0005789">
    <property type="term" value="C:endoplasmic reticulum membrane"/>
    <property type="evidence" value="ECO:0007669"/>
    <property type="project" value="UniProtKB-SubCell"/>
</dbReference>
<dbReference type="Proteomes" id="UP000191672">
    <property type="component" value="Unassembled WGS sequence"/>
</dbReference>
<evidence type="ECO:0000256" key="1">
    <source>
        <dbReference type="ARBA" id="ARBA00004477"/>
    </source>
</evidence>
<protein>
    <submittedName>
        <fullName evidence="8">Uncharacterized protein</fullName>
    </submittedName>
</protein>
<feature type="region of interest" description="Disordered" evidence="6">
    <location>
        <begin position="116"/>
        <end position="139"/>
    </location>
</feature>
<evidence type="ECO:0000256" key="4">
    <source>
        <dbReference type="ARBA" id="ARBA00022989"/>
    </source>
</evidence>
<feature type="compositionally biased region" description="Pro residues" evidence="6">
    <location>
        <begin position="79"/>
        <end position="89"/>
    </location>
</feature>
<evidence type="ECO:0000313" key="8">
    <source>
        <dbReference type="EMBL" id="OQD85660.1"/>
    </source>
</evidence>
<dbReference type="EMBL" id="MDYN01000009">
    <property type="protein sequence ID" value="OQD85660.1"/>
    <property type="molecule type" value="Genomic_DNA"/>
</dbReference>
<dbReference type="PANTHER" id="PTHR31394:SF1">
    <property type="entry name" value="TRANSMEMBRANE PROTEIN 199"/>
    <property type="match status" value="1"/>
</dbReference>
<evidence type="ECO:0000256" key="5">
    <source>
        <dbReference type="ARBA" id="ARBA00023136"/>
    </source>
</evidence>
<proteinExistence type="predicted"/>
<evidence type="ECO:0000256" key="2">
    <source>
        <dbReference type="ARBA" id="ARBA00022692"/>
    </source>
</evidence>
<feature type="region of interest" description="Disordered" evidence="6">
    <location>
        <begin position="72"/>
        <end position="91"/>
    </location>
</feature>
<keyword evidence="9" id="KW-1185">Reference proteome</keyword>
<dbReference type="STRING" id="416450.A0A1V6Q8V1"/>
<feature type="transmembrane region" description="Helical" evidence="7">
    <location>
        <begin position="147"/>
        <end position="166"/>
    </location>
</feature>
<evidence type="ECO:0000256" key="3">
    <source>
        <dbReference type="ARBA" id="ARBA00022824"/>
    </source>
</evidence>
<gene>
    <name evidence="8" type="ORF">PENANT_c009G10608</name>
</gene>
<keyword evidence="4 7" id="KW-1133">Transmembrane helix</keyword>
<feature type="compositionally biased region" description="Polar residues" evidence="6">
    <location>
        <begin position="130"/>
        <end position="139"/>
    </location>
</feature>
<keyword evidence="2 7" id="KW-0812">Transmembrane</keyword>